<evidence type="ECO:0008006" key="5">
    <source>
        <dbReference type="Google" id="ProtNLM"/>
    </source>
</evidence>
<protein>
    <recommendedName>
        <fullName evidence="5">Actin-like ATPase domain-containing protein</fullName>
    </recommendedName>
</protein>
<dbReference type="InterPro" id="IPR013126">
    <property type="entry name" value="Hsp_70_fam"/>
</dbReference>
<keyword evidence="2" id="KW-0067">ATP-binding</keyword>
<dbReference type="EMBL" id="CAJVPD010000034">
    <property type="protein sequence ID" value="CAG8261106.1"/>
    <property type="molecule type" value="Genomic_DNA"/>
</dbReference>
<dbReference type="PRINTS" id="PR00301">
    <property type="entry name" value="HEATSHOCK70"/>
</dbReference>
<evidence type="ECO:0000256" key="2">
    <source>
        <dbReference type="ARBA" id="ARBA00022840"/>
    </source>
</evidence>
<evidence type="ECO:0000313" key="3">
    <source>
        <dbReference type="EMBL" id="CAG8261106.1"/>
    </source>
</evidence>
<organism evidence="3 4">
    <name type="scientific">Penicillium salamii</name>
    <dbReference type="NCBI Taxonomy" id="1612424"/>
    <lineage>
        <taxon>Eukaryota</taxon>
        <taxon>Fungi</taxon>
        <taxon>Dikarya</taxon>
        <taxon>Ascomycota</taxon>
        <taxon>Pezizomycotina</taxon>
        <taxon>Eurotiomycetes</taxon>
        <taxon>Eurotiomycetidae</taxon>
        <taxon>Eurotiales</taxon>
        <taxon>Aspergillaceae</taxon>
        <taxon>Penicillium</taxon>
    </lineage>
</organism>
<comment type="caution">
    <text evidence="3">The sequence shown here is derived from an EMBL/GenBank/DDBJ whole genome shotgun (WGS) entry which is preliminary data.</text>
</comment>
<keyword evidence="1" id="KW-0547">Nucleotide-binding</keyword>
<dbReference type="Pfam" id="PF00012">
    <property type="entry name" value="HSP70"/>
    <property type="match status" value="1"/>
</dbReference>
<dbReference type="Gene3D" id="3.30.420.40">
    <property type="match status" value="2"/>
</dbReference>
<name>A0A9W4N4J9_9EURO</name>
<dbReference type="CDD" id="cd10170">
    <property type="entry name" value="ASKHA_NBD_HSP70"/>
    <property type="match status" value="1"/>
</dbReference>
<dbReference type="PANTHER" id="PTHR14187:SF81">
    <property type="entry name" value="HSP70 FAMILY PROTEIN (AFU_ORTHOLOGUE AFUA_4G14040)"/>
    <property type="match status" value="1"/>
</dbReference>
<dbReference type="Gene3D" id="3.90.640.10">
    <property type="entry name" value="Actin, Chain A, domain 4"/>
    <property type="match status" value="1"/>
</dbReference>
<proteinExistence type="predicted"/>
<evidence type="ECO:0000313" key="4">
    <source>
        <dbReference type="Proteomes" id="UP001152592"/>
    </source>
</evidence>
<dbReference type="Proteomes" id="UP001152592">
    <property type="component" value="Unassembled WGS sequence"/>
</dbReference>
<accession>A0A9W4N4J9</accession>
<dbReference type="OrthoDB" id="269804at2759"/>
<gene>
    <name evidence="3" type="ORF">PSALAMII_LOCUS949</name>
</gene>
<dbReference type="AlphaFoldDB" id="A0A9W4N4J9"/>
<dbReference type="PANTHER" id="PTHR14187">
    <property type="entry name" value="ALPHA KINASE/ELONGATION FACTOR 2 KINASE"/>
    <property type="match status" value="1"/>
</dbReference>
<dbReference type="InterPro" id="IPR043129">
    <property type="entry name" value="ATPase_NBD"/>
</dbReference>
<dbReference type="GO" id="GO:0140662">
    <property type="term" value="F:ATP-dependent protein folding chaperone"/>
    <property type="evidence" value="ECO:0007669"/>
    <property type="project" value="InterPro"/>
</dbReference>
<evidence type="ECO:0000256" key="1">
    <source>
        <dbReference type="ARBA" id="ARBA00022741"/>
    </source>
</evidence>
<dbReference type="GO" id="GO:0005524">
    <property type="term" value="F:ATP binding"/>
    <property type="evidence" value="ECO:0007669"/>
    <property type="project" value="UniProtKB-KW"/>
</dbReference>
<reference evidence="3" key="1">
    <citation type="submission" date="2021-07" db="EMBL/GenBank/DDBJ databases">
        <authorList>
            <person name="Branca A.L. A."/>
        </authorList>
    </citation>
    <scope>NUCLEOTIDE SEQUENCE</scope>
</reference>
<sequence>MSEPVSLSNLNLGNHHKIIVGVDYGTTFTGVSYVYSSNDHVNEVKVIRTWPGPSREQEENCKTPSRIAYGFENPSIQGEVSVWGYMVGPRMKSYTWTKLLLDRDNAMKSGSKDFEIIEGNGVLKLPDSKPEAREVCADFLRGVYTYTMEYLKKRHTPPVMKVTPLEFWFTVPAIWSDKAKEETMKAATSAGFGSRPHDSISMITEPEAAAVATLSALSDDELAFKVKVGDGIIICDCGGGTVDIVTYKVKQLKPIIRFEELLPGTGETCGSTYIDREFYKWMSKKFGKAFDSMNADKKRPGSRFMKEFESHKRDFGSSSDPKKRLEIELVIPGAKDSDIYEVDNSVVILTNRIMESFFQPIVAKIKRLLLDQLEQVKKSNASIQTILLVGGFGDSPYLNNSLREWCQSYGPISLLCPTDPQASVVKGAALRGLKGLVPEKRIARVHYGVKVMLDFREQTDPQDTICYWEWDGKKYCNDRMQWLINKVGDLFSVSSGKRLTYNYKGDAITPENCPKQDLLLLHKAGDTLSFSEEIYTSTEDTAPEWYRSKPTRQVATINYTFSESDLALFPVKKSASNQDMRGLCISVQVNAIASKGLLEFRIIGPGGRDMGKTRIDYE</sequence>
<dbReference type="SUPFAM" id="SSF53067">
    <property type="entry name" value="Actin-like ATPase domain"/>
    <property type="match status" value="2"/>
</dbReference>